<feature type="transmembrane region" description="Helical" evidence="2">
    <location>
        <begin position="60"/>
        <end position="78"/>
    </location>
</feature>
<sequence>MADSSQGSSGSSKVWTVFSLVAALGAAAVAKKTINTSWRAATGKNPPANPADPDVDLWEAVAWATVSGTFIALARMLAARKAANYYARSTGHLPPELQKDGQDADKAGAPTS</sequence>
<dbReference type="EMBL" id="JBHSKD010000027">
    <property type="protein sequence ID" value="MFC5178783.1"/>
    <property type="molecule type" value="Genomic_DNA"/>
</dbReference>
<dbReference type="Pfam" id="PF14019">
    <property type="entry name" value="DUF4235"/>
    <property type="match status" value="1"/>
</dbReference>
<keyword evidence="2" id="KW-0812">Transmembrane</keyword>
<keyword evidence="4" id="KW-1185">Reference proteome</keyword>
<keyword evidence="2" id="KW-0472">Membrane</keyword>
<feature type="region of interest" description="Disordered" evidence="1">
    <location>
        <begin position="90"/>
        <end position="112"/>
    </location>
</feature>
<evidence type="ECO:0000313" key="3">
    <source>
        <dbReference type="EMBL" id="MFC5178783.1"/>
    </source>
</evidence>
<evidence type="ECO:0000256" key="1">
    <source>
        <dbReference type="SAM" id="MobiDB-lite"/>
    </source>
</evidence>
<comment type="caution">
    <text evidence="3">The sequence shown here is derived from an EMBL/GenBank/DDBJ whole genome shotgun (WGS) entry which is preliminary data.</text>
</comment>
<feature type="compositionally biased region" description="Basic and acidic residues" evidence="1">
    <location>
        <begin position="97"/>
        <end position="106"/>
    </location>
</feature>
<proteinExistence type="predicted"/>
<evidence type="ECO:0000313" key="4">
    <source>
        <dbReference type="Proteomes" id="UP001596087"/>
    </source>
</evidence>
<dbReference type="RefSeq" id="WP_378592501.1">
    <property type="nucleotide sequence ID" value="NZ_JBHSKD010000027.1"/>
</dbReference>
<name>A0ABW0BNL3_9ACTN</name>
<dbReference type="Proteomes" id="UP001596087">
    <property type="component" value="Unassembled WGS sequence"/>
</dbReference>
<organism evidence="3 4">
    <name type="scientific">Nocardioides taihuensis</name>
    <dbReference type="NCBI Taxonomy" id="1835606"/>
    <lineage>
        <taxon>Bacteria</taxon>
        <taxon>Bacillati</taxon>
        <taxon>Actinomycetota</taxon>
        <taxon>Actinomycetes</taxon>
        <taxon>Propionibacteriales</taxon>
        <taxon>Nocardioidaceae</taxon>
        <taxon>Nocardioides</taxon>
    </lineage>
</organism>
<evidence type="ECO:0000256" key="2">
    <source>
        <dbReference type="SAM" id="Phobius"/>
    </source>
</evidence>
<keyword evidence="2" id="KW-1133">Transmembrane helix</keyword>
<accession>A0ABW0BNL3</accession>
<gene>
    <name evidence="3" type="ORF">ACFPGP_19030</name>
</gene>
<dbReference type="InterPro" id="IPR025329">
    <property type="entry name" value="DUF4235"/>
</dbReference>
<reference evidence="4" key="1">
    <citation type="journal article" date="2019" name="Int. J. Syst. Evol. Microbiol.">
        <title>The Global Catalogue of Microorganisms (GCM) 10K type strain sequencing project: providing services to taxonomists for standard genome sequencing and annotation.</title>
        <authorList>
            <consortium name="The Broad Institute Genomics Platform"/>
            <consortium name="The Broad Institute Genome Sequencing Center for Infectious Disease"/>
            <person name="Wu L."/>
            <person name="Ma J."/>
        </authorList>
    </citation>
    <scope>NUCLEOTIDE SEQUENCE [LARGE SCALE GENOMIC DNA]</scope>
    <source>
        <strain evidence="4">DFY41</strain>
    </source>
</reference>
<protein>
    <submittedName>
        <fullName evidence="3">DUF4235 domain-containing protein</fullName>
    </submittedName>
</protein>